<feature type="coiled-coil region" evidence="1">
    <location>
        <begin position="679"/>
        <end position="706"/>
    </location>
</feature>
<feature type="coiled-coil region" evidence="1">
    <location>
        <begin position="242"/>
        <end position="276"/>
    </location>
</feature>
<accession>S4RBB1</accession>
<sequence length="1229" mass="140224">MVMDSKSNTCRDTVHLLQSQLRQLQADNAAEFETITDVRRKLNQSENEKVELTSKHNQEVLILDSQVMRLRAELEKGEALRQDLEYDLALSRKEACAEKRLFEEKIVLAVKTNDEMKAYALELQQKVSDLERALRICKQTAEEEQCRLWLDLDSQKKLNKDSHSQMKRISAERVQLEQVIKVPNRMLSLNSLNWQCYDQSQHLSPVGQEQKEMLTKLQSTLHLAEEEKCKQSEVLRRQTCELESFSQREAKMKKDLEIAQQRLRSLEDSNEAERASHLESKFNSEIVQLRLRDLEASLEVERLARSSAESNLEMIRDQFRQLEMAYEKERAQVQQTAERLHQFEKESTAMVKQMSQEMEDKKKSIADLSIQLQTNEKISANFNKELNLAKKRQAYLEETYGGHIRDLDMLLENFGIASLTPAAHTEQEKGQGPSAVLQSLRLTLTDYQGRLRENSNELDKMKRLCEQMREECQSSKELAWTRNKTLEDLQAQLLAANTEVVNQRAQADERVGSMASLQSEVQRLQASWDAEKAHSADAYTQLNKLRQAFEEDVQEKLTFLHELYQRLVAGCVVIHPPKSILGQFTWAELCSILQENVDALTMDLNRNLEKVAHLERLCNGKEEAMKELKKRQDASVNRLLEGMREKEEGWHKAKVALEQHYTRLLGEVHTHAQKSQASASDLRGKVNELTCEQERLMAELVSLQEQLSRGVDERAALLTACALLSGAIIPLRARAQALATQRLFLAQRADKCDHFCKQLAALGKALSLELKGVQQKSPETRLERKGLLRFRLAVVVVLGANRLQRLGGSTRSIFTWTEGTGDNGAMLVCTGKVKPSEGHMSSKQATKDRVFAALSWFSSPELQTAIIHSMSELQQVIKQTELHGASLGQSIVTAARAAFANLLDHLSIEMEWSVGSNNLHYEWREPDSLAWLLNQRLTKITARGHGDEQSTQYTMQHCVGLVQKQLLEFTERLHAAEVERRANRLELAQTRDLRRHADHSRSLKKELQELRQVTQNLVPVEQFNGVCEELKSALAREQLAQHLLRDQAHQLQELGDRLQQHASQDTEKEQTLAEAVKGLSEAKLEVRRKEHAVQQLNRRLAQMEDERRRLYDAIKGTEDVLRSSTRSKENVTNYMKCLDQSLQQVREQLSLSWATGELALQPATLVLEKAIADGACLGVEAGICQSVVRSVSDVLQAAWLRISALEKEIASHRQHITMLKGELHTACLR</sequence>
<evidence type="ECO:0000313" key="2">
    <source>
        <dbReference type="Ensembl" id="ENSPMAP00000002492.1"/>
    </source>
</evidence>
<dbReference type="PANTHER" id="PTHR37476:SF1">
    <property type="entry name" value="COILED-COIL DOMAIN-CONTAINING PROTEIN 171"/>
    <property type="match status" value="1"/>
</dbReference>
<protein>
    <submittedName>
        <fullName evidence="2">Coiled-coil domain containing 171</fullName>
    </submittedName>
</protein>
<dbReference type="GeneTree" id="ENSGT00390000007924"/>
<reference evidence="2" key="2">
    <citation type="submission" date="2025-09" db="UniProtKB">
        <authorList>
            <consortium name="Ensembl"/>
        </authorList>
    </citation>
    <scope>IDENTIFICATION</scope>
</reference>
<organism evidence="2">
    <name type="scientific">Petromyzon marinus</name>
    <name type="common">Sea lamprey</name>
    <dbReference type="NCBI Taxonomy" id="7757"/>
    <lineage>
        <taxon>Eukaryota</taxon>
        <taxon>Metazoa</taxon>
        <taxon>Chordata</taxon>
        <taxon>Craniata</taxon>
        <taxon>Vertebrata</taxon>
        <taxon>Cyclostomata</taxon>
        <taxon>Hyperoartia</taxon>
        <taxon>Petromyzontiformes</taxon>
        <taxon>Petromyzontidae</taxon>
        <taxon>Petromyzon</taxon>
    </lineage>
</organism>
<feature type="coiled-coil region" evidence="1">
    <location>
        <begin position="444"/>
        <end position="506"/>
    </location>
</feature>
<feature type="coiled-coil region" evidence="1">
    <location>
        <begin position="305"/>
        <end position="371"/>
    </location>
</feature>
<dbReference type="Ensembl" id="ENSPMAT00000002504.1">
    <property type="protein sequence ID" value="ENSPMAP00000002492.1"/>
    <property type="gene ID" value="ENSPMAG00000002276.1"/>
</dbReference>
<name>S4RBB1_PETMA</name>
<proteinExistence type="predicted"/>
<dbReference type="STRING" id="7757.ENSPMAP00000002492"/>
<dbReference type="AlphaFoldDB" id="S4RBB1"/>
<dbReference type="HOGENOM" id="CLU_007506_0_0_1"/>
<keyword evidence="1" id="KW-0175">Coiled coil</keyword>
<evidence type="ECO:0000256" key="1">
    <source>
        <dbReference type="SAM" id="Coils"/>
    </source>
</evidence>
<feature type="coiled-coil region" evidence="1">
    <location>
        <begin position="113"/>
        <end position="147"/>
    </location>
</feature>
<feature type="coiled-coil region" evidence="1">
    <location>
        <begin position="1079"/>
        <end position="1120"/>
    </location>
</feature>
<dbReference type="OMA" id="CRRFECD"/>
<feature type="coiled-coil region" evidence="1">
    <location>
        <begin position="35"/>
        <end position="87"/>
    </location>
</feature>
<dbReference type="Gene3D" id="1.10.287.1490">
    <property type="match status" value="1"/>
</dbReference>
<reference evidence="2" key="1">
    <citation type="submission" date="2025-08" db="UniProtKB">
        <authorList>
            <consortium name="Ensembl"/>
        </authorList>
    </citation>
    <scope>IDENTIFICATION</scope>
</reference>
<dbReference type="PANTHER" id="PTHR37476">
    <property type="entry name" value="COILED-COIL DOMAIN-CONTAINING PROTEIN 171"/>
    <property type="match status" value="1"/>
</dbReference>